<accession>A0A927CQW7</accession>
<proteinExistence type="predicted"/>
<evidence type="ECO:0000313" key="2">
    <source>
        <dbReference type="Proteomes" id="UP000632125"/>
    </source>
</evidence>
<evidence type="ECO:0000313" key="1">
    <source>
        <dbReference type="EMBL" id="MBD2871917.1"/>
    </source>
</evidence>
<dbReference type="Proteomes" id="UP000632125">
    <property type="component" value="Unassembled WGS sequence"/>
</dbReference>
<dbReference type="EMBL" id="JACXIY010000038">
    <property type="protein sequence ID" value="MBD2871917.1"/>
    <property type="molecule type" value="Genomic_DNA"/>
</dbReference>
<comment type="caution">
    <text evidence="1">The sequence shown here is derived from an EMBL/GenBank/DDBJ whole genome shotgun (WGS) entry which is preliminary data.</text>
</comment>
<reference evidence="1" key="1">
    <citation type="submission" date="2020-09" db="EMBL/GenBank/DDBJ databases">
        <title>A novel bacterium of genus Paenibacillus, isolated from South China Sea.</title>
        <authorList>
            <person name="Huang H."/>
            <person name="Mo K."/>
            <person name="Hu Y."/>
        </authorList>
    </citation>
    <scope>NUCLEOTIDE SEQUENCE</scope>
    <source>
        <strain evidence="1">IB182493</strain>
    </source>
</reference>
<organism evidence="1 2">
    <name type="scientific">Paenibacillus arenilitoris</name>
    <dbReference type="NCBI Taxonomy" id="2772299"/>
    <lineage>
        <taxon>Bacteria</taxon>
        <taxon>Bacillati</taxon>
        <taxon>Bacillota</taxon>
        <taxon>Bacilli</taxon>
        <taxon>Bacillales</taxon>
        <taxon>Paenibacillaceae</taxon>
        <taxon>Paenibacillus</taxon>
    </lineage>
</organism>
<gene>
    <name evidence="1" type="ORF">IDH41_25390</name>
</gene>
<name>A0A927CQW7_9BACL</name>
<sequence>MKAPLFRDPVYDGAWERVGIILDQPGTREDDGAIGLHADVVVQGEQAFIFYFTHPGRNEAPSLEGMEGRYESRRSSIQAARLDVVDGVLVCDRNEPFELELLPE</sequence>
<keyword evidence="2" id="KW-1185">Reference proteome</keyword>
<dbReference type="AlphaFoldDB" id="A0A927CQW7"/>
<protein>
    <submittedName>
        <fullName evidence="1">Uncharacterized protein</fullName>
    </submittedName>
</protein>
<dbReference type="RefSeq" id="WP_190866154.1">
    <property type="nucleotide sequence ID" value="NZ_JACXIY010000038.1"/>
</dbReference>